<keyword evidence="7 11" id="KW-0418">Kinase</keyword>
<comment type="similarity">
    <text evidence="1 11">Belongs to the thymidylate kinase family.</text>
</comment>
<dbReference type="HAMAP" id="MF_00165">
    <property type="entry name" value="Thymidylate_kinase"/>
    <property type="match status" value="1"/>
</dbReference>
<dbReference type="GO" id="GO:0006235">
    <property type="term" value="P:dTTP biosynthetic process"/>
    <property type="evidence" value="ECO:0007669"/>
    <property type="project" value="UniProtKB-UniRule"/>
</dbReference>
<dbReference type="NCBIfam" id="TIGR00041">
    <property type="entry name" value="DTMP_kinase"/>
    <property type="match status" value="1"/>
</dbReference>
<dbReference type="HOGENOM" id="CLU_049131_0_2_2"/>
<dbReference type="EC" id="2.7.4.9" evidence="2 11"/>
<dbReference type="GO" id="GO:0005524">
    <property type="term" value="F:ATP binding"/>
    <property type="evidence" value="ECO:0007669"/>
    <property type="project" value="UniProtKB-UniRule"/>
</dbReference>
<reference evidence="13 14" key="1">
    <citation type="submission" date="2013-07" db="EMBL/GenBank/DDBJ databases">
        <title>Genome of Archaeoglobus fulgidus.</title>
        <authorList>
            <person name="Fiebig A."/>
            <person name="Birkeland N.-K."/>
        </authorList>
    </citation>
    <scope>NUCLEOTIDE SEQUENCE [LARGE SCALE GENOMIC DNA]</scope>
    <source>
        <strain evidence="13 14">DSM 8774</strain>
    </source>
</reference>
<accession>A0A075W900</accession>
<evidence type="ECO:0000313" key="13">
    <source>
        <dbReference type="EMBL" id="AIG96900.1"/>
    </source>
</evidence>
<keyword evidence="4 11" id="KW-0808">Transferase</keyword>
<dbReference type="InterPro" id="IPR018095">
    <property type="entry name" value="Thymidylate_kin_CS"/>
</dbReference>
<dbReference type="InterPro" id="IPR018094">
    <property type="entry name" value="Thymidylate_kinase"/>
</dbReference>
<gene>
    <name evidence="11" type="primary">tmk</name>
    <name evidence="13" type="ORF">AFULGI_00000540</name>
</gene>
<dbReference type="Proteomes" id="UP000028501">
    <property type="component" value="Chromosome"/>
</dbReference>
<evidence type="ECO:0000256" key="9">
    <source>
        <dbReference type="ARBA" id="ARBA00029962"/>
    </source>
</evidence>
<evidence type="ECO:0000256" key="10">
    <source>
        <dbReference type="ARBA" id="ARBA00048743"/>
    </source>
</evidence>
<keyword evidence="6 11" id="KW-0547">Nucleotide-binding</keyword>
<evidence type="ECO:0000256" key="3">
    <source>
        <dbReference type="ARBA" id="ARBA00013355"/>
    </source>
</evidence>
<dbReference type="GO" id="GO:0006227">
    <property type="term" value="P:dUDP biosynthetic process"/>
    <property type="evidence" value="ECO:0007669"/>
    <property type="project" value="TreeGrafter"/>
</dbReference>
<evidence type="ECO:0000256" key="11">
    <source>
        <dbReference type="HAMAP-Rule" id="MF_00165"/>
    </source>
</evidence>
<dbReference type="PROSITE" id="PS01331">
    <property type="entry name" value="THYMIDYLATE_KINASE"/>
    <property type="match status" value="1"/>
</dbReference>
<evidence type="ECO:0000313" key="14">
    <source>
        <dbReference type="Proteomes" id="UP000028501"/>
    </source>
</evidence>
<dbReference type="Pfam" id="PF02223">
    <property type="entry name" value="Thymidylate_kin"/>
    <property type="match status" value="1"/>
</dbReference>
<dbReference type="PANTHER" id="PTHR10344:SF4">
    <property type="entry name" value="UMP-CMP KINASE 2, MITOCHONDRIAL"/>
    <property type="match status" value="1"/>
</dbReference>
<evidence type="ECO:0000256" key="6">
    <source>
        <dbReference type="ARBA" id="ARBA00022741"/>
    </source>
</evidence>
<feature type="domain" description="Thymidylate kinase-like" evidence="12">
    <location>
        <begin position="5"/>
        <end position="181"/>
    </location>
</feature>
<evidence type="ECO:0000256" key="1">
    <source>
        <dbReference type="ARBA" id="ARBA00009776"/>
    </source>
</evidence>
<evidence type="ECO:0000256" key="8">
    <source>
        <dbReference type="ARBA" id="ARBA00022840"/>
    </source>
</evidence>
<keyword evidence="5 11" id="KW-0545">Nucleotide biosynthesis</keyword>
<organism evidence="13 14">
    <name type="scientific">Archaeoglobus fulgidus DSM 8774</name>
    <dbReference type="NCBI Taxonomy" id="1344584"/>
    <lineage>
        <taxon>Archaea</taxon>
        <taxon>Methanobacteriati</taxon>
        <taxon>Methanobacteriota</taxon>
        <taxon>Archaeoglobi</taxon>
        <taxon>Archaeoglobales</taxon>
        <taxon>Archaeoglobaceae</taxon>
        <taxon>Archaeoglobus</taxon>
    </lineage>
</organism>
<dbReference type="RefSeq" id="WP_048094788.1">
    <property type="nucleotide sequence ID" value="NZ_CP006577.1"/>
</dbReference>
<dbReference type="SUPFAM" id="SSF52540">
    <property type="entry name" value="P-loop containing nucleoside triphosphate hydrolases"/>
    <property type="match status" value="1"/>
</dbReference>
<evidence type="ECO:0000256" key="2">
    <source>
        <dbReference type="ARBA" id="ARBA00012980"/>
    </source>
</evidence>
<dbReference type="PANTHER" id="PTHR10344">
    <property type="entry name" value="THYMIDYLATE KINASE"/>
    <property type="match status" value="1"/>
</dbReference>
<dbReference type="GO" id="GO:0005737">
    <property type="term" value="C:cytoplasm"/>
    <property type="evidence" value="ECO:0007669"/>
    <property type="project" value="TreeGrafter"/>
</dbReference>
<dbReference type="KEGG" id="afg:AFULGI_00000540"/>
<dbReference type="Gene3D" id="3.40.50.300">
    <property type="entry name" value="P-loop containing nucleotide triphosphate hydrolases"/>
    <property type="match status" value="1"/>
</dbReference>
<dbReference type="CDD" id="cd01672">
    <property type="entry name" value="TMPK"/>
    <property type="match status" value="1"/>
</dbReference>
<dbReference type="InterPro" id="IPR027417">
    <property type="entry name" value="P-loop_NTPase"/>
</dbReference>
<evidence type="ECO:0000256" key="4">
    <source>
        <dbReference type="ARBA" id="ARBA00022679"/>
    </source>
</evidence>
<dbReference type="AlphaFoldDB" id="A0A075W900"/>
<feature type="binding site" evidence="11">
    <location>
        <begin position="7"/>
        <end position="14"/>
    </location>
    <ligand>
        <name>ATP</name>
        <dbReference type="ChEBI" id="CHEBI:30616"/>
    </ligand>
</feature>
<comment type="catalytic activity">
    <reaction evidence="10 11">
        <text>dTMP + ATP = dTDP + ADP</text>
        <dbReference type="Rhea" id="RHEA:13517"/>
        <dbReference type="ChEBI" id="CHEBI:30616"/>
        <dbReference type="ChEBI" id="CHEBI:58369"/>
        <dbReference type="ChEBI" id="CHEBI:63528"/>
        <dbReference type="ChEBI" id="CHEBI:456216"/>
        <dbReference type="EC" id="2.7.4.9"/>
    </reaction>
</comment>
<dbReference type="GO" id="GO:0006233">
    <property type="term" value="P:dTDP biosynthetic process"/>
    <property type="evidence" value="ECO:0007669"/>
    <property type="project" value="InterPro"/>
</dbReference>
<dbReference type="EMBL" id="CP006577">
    <property type="protein sequence ID" value="AIG96900.1"/>
    <property type="molecule type" value="Genomic_DNA"/>
</dbReference>
<keyword evidence="8 11" id="KW-0067">ATP-binding</keyword>
<proteinExistence type="inferred from homology"/>
<name>A0A075W900_ARCFL</name>
<dbReference type="InterPro" id="IPR039430">
    <property type="entry name" value="Thymidylate_kin-like_dom"/>
</dbReference>
<evidence type="ECO:0000259" key="12">
    <source>
        <dbReference type="Pfam" id="PF02223"/>
    </source>
</evidence>
<evidence type="ECO:0000256" key="5">
    <source>
        <dbReference type="ARBA" id="ARBA00022727"/>
    </source>
</evidence>
<dbReference type="GeneID" id="24793614"/>
<protein>
    <recommendedName>
        <fullName evidence="3 11">Probable thymidylate kinase</fullName>
        <ecNumber evidence="2 11">2.7.4.9</ecNumber>
    </recommendedName>
    <alternativeName>
        <fullName evidence="9 11">dTMP kinase</fullName>
    </alternativeName>
</protein>
<evidence type="ECO:0000256" key="7">
    <source>
        <dbReference type="ARBA" id="ARBA00022777"/>
    </source>
</evidence>
<dbReference type="GO" id="GO:0004798">
    <property type="term" value="F:dTMP kinase activity"/>
    <property type="evidence" value="ECO:0007669"/>
    <property type="project" value="UniProtKB-UniRule"/>
</dbReference>
<sequence length="196" mass="22351">MLIAVEGIDGAGKTTIAAYIAELLKEKGYKVKVLKEPGDSKFGKKIKSSEERLSAEEELELFLKDREIDVRENILPALQSGYAVVMDRYYFSNIAYQSARGIDARLIREMNEKIAPKPDLTILLDVEPEIALERVRKRGKLSPFEKLDYLRKVRKCFLENADETTVVVDASKPLEEVKEEVRKVIESFLNLKKNSN</sequence>